<keyword evidence="1" id="KW-1133">Transmembrane helix</keyword>
<evidence type="ECO:0000256" key="1">
    <source>
        <dbReference type="SAM" id="Phobius"/>
    </source>
</evidence>
<dbReference type="PANTHER" id="PTHR34989">
    <property type="entry name" value="PROTEIN HDED"/>
    <property type="match status" value="1"/>
</dbReference>
<accession>A0A6L9L2B0</accession>
<organism evidence="2 3">
    <name type="scientific">Spirosoma terrae</name>
    <dbReference type="NCBI Taxonomy" id="1968276"/>
    <lineage>
        <taxon>Bacteria</taxon>
        <taxon>Pseudomonadati</taxon>
        <taxon>Bacteroidota</taxon>
        <taxon>Cytophagia</taxon>
        <taxon>Cytophagales</taxon>
        <taxon>Cytophagaceae</taxon>
        <taxon>Spirosoma</taxon>
    </lineage>
</organism>
<feature type="transmembrane region" description="Helical" evidence="1">
    <location>
        <begin position="98"/>
        <end position="118"/>
    </location>
</feature>
<dbReference type="GO" id="GO:0005886">
    <property type="term" value="C:plasma membrane"/>
    <property type="evidence" value="ECO:0007669"/>
    <property type="project" value="TreeGrafter"/>
</dbReference>
<gene>
    <name evidence="2" type="ORF">GK108_06460</name>
</gene>
<keyword evidence="1" id="KW-0812">Transmembrane</keyword>
<dbReference type="EMBL" id="JAAFZH010000002">
    <property type="protein sequence ID" value="NDU94510.1"/>
    <property type="molecule type" value="Genomic_DNA"/>
</dbReference>
<dbReference type="AlphaFoldDB" id="A0A6L9L2B0"/>
<feature type="transmembrane region" description="Helical" evidence="1">
    <location>
        <begin position="16"/>
        <end position="34"/>
    </location>
</feature>
<comment type="caution">
    <text evidence="2">The sequence shown here is derived from an EMBL/GenBank/DDBJ whole genome shotgun (WGS) entry which is preliminary data.</text>
</comment>
<evidence type="ECO:0000313" key="3">
    <source>
        <dbReference type="Proteomes" id="UP000474175"/>
    </source>
</evidence>
<protein>
    <recommendedName>
        <fullName evidence="4">HdeD family acid-resistance protein</fullName>
    </recommendedName>
</protein>
<dbReference type="InterPro" id="IPR052712">
    <property type="entry name" value="Acid_resist_chaperone_HdeD"/>
</dbReference>
<name>A0A6L9L2B0_9BACT</name>
<reference evidence="2 3" key="1">
    <citation type="submission" date="2020-02" db="EMBL/GenBank/DDBJ databases">
        <title>Draft genome sequence of two Spirosoma agri KCTC 52727 and Spirosoma terrae KCTC 52035.</title>
        <authorList>
            <person name="Rojas J."/>
            <person name="Ambika Manirajan B."/>
            <person name="Suarez C."/>
            <person name="Ratering S."/>
            <person name="Schnell S."/>
        </authorList>
    </citation>
    <scope>NUCLEOTIDE SEQUENCE [LARGE SCALE GENOMIC DNA]</scope>
    <source>
        <strain evidence="2 3">KCTC 52035</strain>
    </source>
</reference>
<evidence type="ECO:0008006" key="4">
    <source>
        <dbReference type="Google" id="ProtNLM"/>
    </source>
</evidence>
<proteinExistence type="predicted"/>
<dbReference type="RefSeq" id="WP_163944614.1">
    <property type="nucleotide sequence ID" value="NZ_JAAFZH010000002.1"/>
</dbReference>
<dbReference type="Pfam" id="PF03729">
    <property type="entry name" value="DUF308"/>
    <property type="match status" value="1"/>
</dbReference>
<feature type="transmembrane region" description="Helical" evidence="1">
    <location>
        <begin position="72"/>
        <end position="92"/>
    </location>
</feature>
<sequence>MENPLRESIRETAKHWWIPLLVGIVMIGFSIWILSTPTTSYRSLSFLFSLVLTISGLAEVAFAVNNRQQIQGWGGLLIGALIDLALGVYLLVNPTVTMMVLPVLLGAVLLIRGAFVMGRRLVYALLGLLTGF</sequence>
<dbReference type="InterPro" id="IPR005325">
    <property type="entry name" value="DUF308_memb"/>
</dbReference>
<dbReference type="Proteomes" id="UP000474175">
    <property type="component" value="Unassembled WGS sequence"/>
</dbReference>
<keyword evidence="3" id="KW-1185">Reference proteome</keyword>
<evidence type="ECO:0000313" key="2">
    <source>
        <dbReference type="EMBL" id="NDU94510.1"/>
    </source>
</evidence>
<keyword evidence="1" id="KW-0472">Membrane</keyword>
<feature type="transmembrane region" description="Helical" evidence="1">
    <location>
        <begin position="46"/>
        <end position="65"/>
    </location>
</feature>
<dbReference type="PANTHER" id="PTHR34989:SF1">
    <property type="entry name" value="PROTEIN HDED"/>
    <property type="match status" value="1"/>
</dbReference>